<dbReference type="STRING" id="556484.B7G3D5"/>
<dbReference type="InterPro" id="IPR014729">
    <property type="entry name" value="Rossmann-like_a/b/a_fold"/>
</dbReference>
<dbReference type="Proteomes" id="UP000000759">
    <property type="component" value="Chromosome 13"/>
</dbReference>
<keyword evidence="7" id="KW-1185">Reference proteome</keyword>
<reference evidence="6 7" key="1">
    <citation type="journal article" date="2008" name="Nature">
        <title>The Phaeodactylum genome reveals the evolutionary history of diatom genomes.</title>
        <authorList>
            <person name="Bowler C."/>
            <person name="Allen A.E."/>
            <person name="Badger J.H."/>
            <person name="Grimwood J."/>
            <person name="Jabbari K."/>
            <person name="Kuo A."/>
            <person name="Maheswari U."/>
            <person name="Martens C."/>
            <person name="Maumus F."/>
            <person name="Otillar R.P."/>
            <person name="Rayko E."/>
            <person name="Salamov A."/>
            <person name="Vandepoele K."/>
            <person name="Beszteri B."/>
            <person name="Gruber A."/>
            <person name="Heijde M."/>
            <person name="Katinka M."/>
            <person name="Mock T."/>
            <person name="Valentin K."/>
            <person name="Verret F."/>
            <person name="Berges J.A."/>
            <person name="Brownlee C."/>
            <person name="Cadoret J.P."/>
            <person name="Chiovitti A."/>
            <person name="Choi C.J."/>
            <person name="Coesel S."/>
            <person name="De Martino A."/>
            <person name="Detter J.C."/>
            <person name="Durkin C."/>
            <person name="Falciatore A."/>
            <person name="Fournet J."/>
            <person name="Haruta M."/>
            <person name="Huysman M.J."/>
            <person name="Jenkins B.D."/>
            <person name="Jiroutova K."/>
            <person name="Jorgensen R.E."/>
            <person name="Joubert Y."/>
            <person name="Kaplan A."/>
            <person name="Kroger N."/>
            <person name="Kroth P.G."/>
            <person name="La Roche J."/>
            <person name="Lindquist E."/>
            <person name="Lommer M."/>
            <person name="Martin-Jezequel V."/>
            <person name="Lopez P.J."/>
            <person name="Lucas S."/>
            <person name="Mangogna M."/>
            <person name="McGinnis K."/>
            <person name="Medlin L.K."/>
            <person name="Montsant A."/>
            <person name="Oudot-Le Secq M.P."/>
            <person name="Napoli C."/>
            <person name="Obornik M."/>
            <person name="Parker M.S."/>
            <person name="Petit J.L."/>
            <person name="Porcel B.M."/>
            <person name="Poulsen N."/>
            <person name="Robison M."/>
            <person name="Rychlewski L."/>
            <person name="Rynearson T.A."/>
            <person name="Schmutz J."/>
            <person name="Shapiro H."/>
            <person name="Siaut M."/>
            <person name="Stanley M."/>
            <person name="Sussman M.R."/>
            <person name="Taylor A.R."/>
            <person name="Vardi A."/>
            <person name="von Dassow P."/>
            <person name="Vyverman W."/>
            <person name="Willis A."/>
            <person name="Wyrwicz L.S."/>
            <person name="Rokhsar D.S."/>
            <person name="Weissenbach J."/>
            <person name="Armbrust E.V."/>
            <person name="Green B.R."/>
            <person name="Van de Peer Y."/>
            <person name="Grigoriev I.V."/>
        </authorList>
    </citation>
    <scope>NUCLEOTIDE SEQUENCE [LARGE SCALE GENOMIC DNA]</scope>
    <source>
        <strain evidence="6 7">CCAP 1055/1</strain>
    </source>
</reference>
<dbReference type="Gene3D" id="3.40.50.620">
    <property type="entry name" value="HUPs"/>
    <property type="match status" value="1"/>
</dbReference>
<comment type="similarity">
    <text evidence="1">Belongs to the class-I aminoacyl-tRNA synthetase family.</text>
</comment>
<keyword evidence="4" id="KW-0067">ATP-binding</keyword>
<dbReference type="RefSeq" id="XP_002181599.1">
    <property type="nucleotide sequence ID" value="XM_002181563.1"/>
</dbReference>
<dbReference type="HOGENOM" id="CLU_013528_3_2_1"/>
<evidence type="ECO:0000256" key="4">
    <source>
        <dbReference type="ARBA" id="ARBA00022840"/>
    </source>
</evidence>
<dbReference type="GO" id="GO:0006423">
    <property type="term" value="P:cysteinyl-tRNA aminoacylation"/>
    <property type="evidence" value="ECO:0007669"/>
    <property type="project" value="TreeGrafter"/>
</dbReference>
<evidence type="ECO:0000256" key="3">
    <source>
        <dbReference type="ARBA" id="ARBA00022741"/>
    </source>
</evidence>
<dbReference type="KEGG" id="pti:PHATRDRAFT_2394"/>
<gene>
    <name evidence="6" type="ORF">PHATRDRAFT_2394</name>
</gene>
<evidence type="ECO:0000256" key="2">
    <source>
        <dbReference type="ARBA" id="ARBA00022598"/>
    </source>
</evidence>
<accession>B7G3D5</accession>
<dbReference type="GO" id="GO:0005737">
    <property type="term" value="C:cytoplasm"/>
    <property type="evidence" value="ECO:0007669"/>
    <property type="project" value="TreeGrafter"/>
</dbReference>
<keyword evidence="3" id="KW-0547">Nucleotide-binding</keyword>
<keyword evidence="2" id="KW-0436">Ligase</keyword>
<dbReference type="InterPro" id="IPR024909">
    <property type="entry name" value="Cys-tRNA/MSH_ligase"/>
</dbReference>
<reference evidence="7" key="2">
    <citation type="submission" date="2008-08" db="EMBL/GenBank/DDBJ databases">
        <authorList>
            <consortium name="Diatom Consortium"/>
            <person name="Grigoriev I."/>
            <person name="Grimwood J."/>
            <person name="Kuo A."/>
            <person name="Otillar R.P."/>
            <person name="Salamov A."/>
            <person name="Detter J.C."/>
            <person name="Lindquist E."/>
            <person name="Shapiro H."/>
            <person name="Lucas S."/>
            <person name="Glavina del Rio T."/>
            <person name="Pitluck S."/>
            <person name="Rokhsar D."/>
            <person name="Bowler C."/>
        </authorList>
    </citation>
    <scope>GENOME REANNOTATION</scope>
    <source>
        <strain evidence="7">CCAP 1055/1</strain>
    </source>
</reference>
<dbReference type="GeneID" id="7202563"/>
<dbReference type="InterPro" id="IPR032678">
    <property type="entry name" value="tRNA-synt_1_cat_dom"/>
</dbReference>
<evidence type="ECO:0000313" key="7">
    <source>
        <dbReference type="Proteomes" id="UP000000759"/>
    </source>
</evidence>
<evidence type="ECO:0000259" key="5">
    <source>
        <dbReference type="Pfam" id="PF01406"/>
    </source>
</evidence>
<protein>
    <recommendedName>
        <fullName evidence="5">tRNA synthetases class I catalytic domain-containing protein</fullName>
    </recommendedName>
</protein>
<evidence type="ECO:0000256" key="1">
    <source>
        <dbReference type="ARBA" id="ARBA00005594"/>
    </source>
</evidence>
<dbReference type="InParanoid" id="B7G3D5"/>
<dbReference type="GO" id="GO:0005524">
    <property type="term" value="F:ATP binding"/>
    <property type="evidence" value="ECO:0007669"/>
    <property type="project" value="UniProtKB-KW"/>
</dbReference>
<feature type="domain" description="tRNA synthetases class I catalytic" evidence="5">
    <location>
        <begin position="2"/>
        <end position="34"/>
    </location>
</feature>
<name>B7G3D5_PHATC</name>
<feature type="non-terminal residue" evidence="6">
    <location>
        <position position="373"/>
    </location>
</feature>
<dbReference type="eggNOG" id="KOG2007">
    <property type="taxonomic scope" value="Eukaryota"/>
</dbReference>
<organism evidence="6 7">
    <name type="scientific">Phaeodactylum tricornutum (strain CCAP 1055/1)</name>
    <dbReference type="NCBI Taxonomy" id="556484"/>
    <lineage>
        <taxon>Eukaryota</taxon>
        <taxon>Sar</taxon>
        <taxon>Stramenopiles</taxon>
        <taxon>Ochrophyta</taxon>
        <taxon>Bacillariophyta</taxon>
        <taxon>Bacillariophyceae</taxon>
        <taxon>Bacillariophycidae</taxon>
        <taxon>Naviculales</taxon>
        <taxon>Phaeodactylaceae</taxon>
        <taxon>Phaeodactylum</taxon>
    </lineage>
</organism>
<dbReference type="PRINTS" id="PR00983">
    <property type="entry name" value="TRNASYNTHCYS"/>
</dbReference>
<dbReference type="PaxDb" id="2850-Phatr2394"/>
<dbReference type="PANTHER" id="PTHR10890">
    <property type="entry name" value="CYSTEINYL-TRNA SYNTHETASE"/>
    <property type="match status" value="1"/>
</dbReference>
<feature type="non-terminal residue" evidence="6">
    <location>
        <position position="1"/>
    </location>
</feature>
<dbReference type="GO" id="GO:0004817">
    <property type="term" value="F:cysteine-tRNA ligase activity"/>
    <property type="evidence" value="ECO:0007669"/>
    <property type="project" value="TreeGrafter"/>
</dbReference>
<dbReference type="EMBL" id="CM000615">
    <property type="protein sequence ID" value="EEC46813.1"/>
    <property type="molecule type" value="Genomic_DNA"/>
</dbReference>
<sequence>IAFYTCGPTVYAPAHLGHARTYVCLDIVRRVLEHQYAQHRGGSSNSTMPSSPVPPPPLFVMNVTDVDDKILATAAARDETDSLSSPLALARHYEAAFWSDLDRLNVLRPHVVTRVTEHVETAILPYIQRLVDNGTAYCATSGDVYFDVRAFEDRTNARTRYGKLAPPVSATDFYSRLDQTAETVKRDPRDFVLWKRRKEGEALFWTAPVWGEGRPGWHIECSAMIQAVQEQFQQTHRFVVHAGGVDLQFPHHTNEIAQAEAHVLPDLDNVTDTTLPVQEWIPHWIHTGHVHIDGLKMSKSLKNFVSIEELLQDDNPSSLSSPADDFRLWCLGMSGSYRGPATYSRDAVSQSSHVREKLVRFLLDGERWLSQAG</sequence>
<dbReference type="SUPFAM" id="SSF52374">
    <property type="entry name" value="Nucleotidylyl transferase"/>
    <property type="match status" value="1"/>
</dbReference>
<evidence type="ECO:0000313" key="6">
    <source>
        <dbReference type="EMBL" id="EEC46813.1"/>
    </source>
</evidence>
<dbReference type="AlphaFoldDB" id="B7G3D5"/>
<feature type="domain" description="tRNA synthetases class I catalytic" evidence="5">
    <location>
        <begin position="59"/>
        <end position="319"/>
    </location>
</feature>
<proteinExistence type="inferred from homology"/>
<dbReference type="Pfam" id="PF01406">
    <property type="entry name" value="tRNA-synt_1e"/>
    <property type="match status" value="2"/>
</dbReference>
<dbReference type="PANTHER" id="PTHR10890:SF27">
    <property type="entry name" value="CYSTEINE--TRNA LIGASE, MITOCHONDRIAL-RELATED"/>
    <property type="match status" value="1"/>
</dbReference>
<dbReference type="OrthoDB" id="438179at2759"/>